<proteinExistence type="predicted"/>
<accession>A0A4U6VXU1</accession>
<dbReference type="AlphaFoldDB" id="A0A4U6VXU1"/>
<protein>
    <submittedName>
        <fullName evidence="2">Uncharacterized protein</fullName>
    </submittedName>
</protein>
<keyword evidence="3" id="KW-1185">Reference proteome</keyword>
<dbReference type="Gramene" id="TKW34005">
    <property type="protein sequence ID" value="TKW34005"/>
    <property type="gene ID" value="SEVIR_2G276633v2"/>
</dbReference>
<feature type="signal peptide" evidence="1">
    <location>
        <begin position="1"/>
        <end position="20"/>
    </location>
</feature>
<dbReference type="EMBL" id="CM016553">
    <property type="protein sequence ID" value="TKW34005.1"/>
    <property type="molecule type" value="Genomic_DNA"/>
</dbReference>
<dbReference type="Proteomes" id="UP000298652">
    <property type="component" value="Chromosome 2"/>
</dbReference>
<reference evidence="2" key="1">
    <citation type="submission" date="2019-03" db="EMBL/GenBank/DDBJ databases">
        <title>WGS assembly of Setaria viridis.</title>
        <authorList>
            <person name="Huang P."/>
            <person name="Jenkins J."/>
            <person name="Grimwood J."/>
            <person name="Barry K."/>
            <person name="Healey A."/>
            <person name="Mamidi S."/>
            <person name="Sreedasyam A."/>
            <person name="Shu S."/>
            <person name="Feldman M."/>
            <person name="Wu J."/>
            <person name="Yu Y."/>
            <person name="Chen C."/>
            <person name="Johnson J."/>
            <person name="Rokhsar D."/>
            <person name="Baxter I."/>
            <person name="Schmutz J."/>
            <person name="Brutnell T."/>
            <person name="Kellogg E."/>
        </authorList>
    </citation>
    <scope>NUCLEOTIDE SEQUENCE [LARGE SCALE GENOMIC DNA]</scope>
</reference>
<feature type="chain" id="PRO_5020652976" evidence="1">
    <location>
        <begin position="21"/>
        <end position="37"/>
    </location>
</feature>
<name>A0A4U6VXU1_SETVI</name>
<evidence type="ECO:0000313" key="3">
    <source>
        <dbReference type="Proteomes" id="UP000298652"/>
    </source>
</evidence>
<sequence>MVFIWLFVAVYLVLLHVLSGSSRRRAVRYCAGCRARL</sequence>
<keyword evidence="1" id="KW-0732">Signal</keyword>
<evidence type="ECO:0000313" key="2">
    <source>
        <dbReference type="EMBL" id="TKW34005.1"/>
    </source>
</evidence>
<evidence type="ECO:0000256" key="1">
    <source>
        <dbReference type="SAM" id="SignalP"/>
    </source>
</evidence>
<gene>
    <name evidence="2" type="ORF">SEVIR_2G276633v2</name>
</gene>
<organism evidence="2 3">
    <name type="scientific">Setaria viridis</name>
    <name type="common">Green bristlegrass</name>
    <name type="synonym">Setaria italica subsp. viridis</name>
    <dbReference type="NCBI Taxonomy" id="4556"/>
    <lineage>
        <taxon>Eukaryota</taxon>
        <taxon>Viridiplantae</taxon>
        <taxon>Streptophyta</taxon>
        <taxon>Embryophyta</taxon>
        <taxon>Tracheophyta</taxon>
        <taxon>Spermatophyta</taxon>
        <taxon>Magnoliopsida</taxon>
        <taxon>Liliopsida</taxon>
        <taxon>Poales</taxon>
        <taxon>Poaceae</taxon>
        <taxon>PACMAD clade</taxon>
        <taxon>Panicoideae</taxon>
        <taxon>Panicodae</taxon>
        <taxon>Paniceae</taxon>
        <taxon>Cenchrinae</taxon>
        <taxon>Setaria</taxon>
    </lineage>
</organism>